<dbReference type="Pfam" id="PF10105">
    <property type="entry name" value="DUF2344"/>
    <property type="match status" value="1"/>
</dbReference>
<dbReference type="GO" id="GO:0003824">
    <property type="term" value="F:catalytic activity"/>
    <property type="evidence" value="ECO:0007669"/>
    <property type="project" value="InterPro"/>
</dbReference>
<dbReference type="Pfam" id="PF04055">
    <property type="entry name" value="Radical_SAM"/>
    <property type="match status" value="1"/>
</dbReference>
<accession>W4LVJ9</accession>
<proteinExistence type="predicted"/>
<gene>
    <name evidence="2" type="ORF">ETSY1_04655</name>
</gene>
<dbReference type="SMART" id="SM00729">
    <property type="entry name" value="Elp3"/>
    <property type="match status" value="1"/>
</dbReference>
<dbReference type="SFLD" id="SFLDS00029">
    <property type="entry name" value="Radical_SAM"/>
    <property type="match status" value="1"/>
</dbReference>
<dbReference type="InterPro" id="IPR006638">
    <property type="entry name" value="Elp3/MiaA/NifB-like_rSAM"/>
</dbReference>
<organism evidence="2 3">
    <name type="scientific">Entotheonella factor</name>
    <dbReference type="NCBI Taxonomy" id="1429438"/>
    <lineage>
        <taxon>Bacteria</taxon>
        <taxon>Pseudomonadati</taxon>
        <taxon>Nitrospinota/Tectimicrobiota group</taxon>
        <taxon>Candidatus Tectimicrobiota</taxon>
        <taxon>Candidatus Entotheonellia</taxon>
        <taxon>Candidatus Entotheonellales</taxon>
        <taxon>Candidatus Entotheonellaceae</taxon>
        <taxon>Candidatus Entotheonella</taxon>
    </lineage>
</organism>
<dbReference type="HOGENOM" id="CLU_011543_2_2_7"/>
<dbReference type="GO" id="GO:0051536">
    <property type="term" value="F:iron-sulfur cluster binding"/>
    <property type="evidence" value="ECO:0007669"/>
    <property type="project" value="InterPro"/>
</dbReference>
<evidence type="ECO:0000313" key="2">
    <source>
        <dbReference type="EMBL" id="ETX02149.1"/>
    </source>
</evidence>
<protein>
    <recommendedName>
        <fullName evidence="1">Radical SAM core domain-containing protein</fullName>
    </recommendedName>
</protein>
<dbReference type="InterPro" id="IPR007197">
    <property type="entry name" value="rSAM"/>
</dbReference>
<evidence type="ECO:0000313" key="3">
    <source>
        <dbReference type="Proteomes" id="UP000019141"/>
    </source>
</evidence>
<dbReference type="InterPro" id="IPR018768">
    <property type="entry name" value="DUF2344"/>
</dbReference>
<dbReference type="PANTHER" id="PTHR42731">
    <property type="entry name" value="SLL1084 PROTEIN"/>
    <property type="match status" value="1"/>
</dbReference>
<dbReference type="InterPro" id="IPR058240">
    <property type="entry name" value="rSAM_sf"/>
</dbReference>
<comment type="caution">
    <text evidence="2">The sequence shown here is derived from an EMBL/GenBank/DDBJ whole genome shotgun (WGS) entry which is preliminary data.</text>
</comment>
<feature type="domain" description="Radical SAM core" evidence="1">
    <location>
        <begin position="250"/>
        <end position="482"/>
    </location>
</feature>
<dbReference type="Proteomes" id="UP000019141">
    <property type="component" value="Unassembled WGS sequence"/>
</dbReference>
<dbReference type="EMBL" id="AZHW01000173">
    <property type="protein sequence ID" value="ETX02149.1"/>
    <property type="molecule type" value="Genomic_DNA"/>
</dbReference>
<dbReference type="NCBIfam" id="TIGR03936">
    <property type="entry name" value="sam_1_link_chp"/>
    <property type="match status" value="1"/>
</dbReference>
<dbReference type="AlphaFoldDB" id="W4LVJ9"/>
<name>W4LVJ9_ENTF1</name>
<keyword evidence="3" id="KW-1185">Reference proteome</keyword>
<dbReference type="NCBIfam" id="TIGR03960">
    <property type="entry name" value="rSAM_fuse_unch"/>
    <property type="match status" value="1"/>
</dbReference>
<dbReference type="Pfam" id="PF19864">
    <property type="entry name" value="Radical_SAM_N2"/>
    <property type="match status" value="1"/>
</dbReference>
<dbReference type="InterPro" id="IPR045784">
    <property type="entry name" value="Radical_SAM_N2"/>
</dbReference>
<dbReference type="Gene3D" id="3.80.30.20">
    <property type="entry name" value="tm_1862 like domain"/>
    <property type="match status" value="1"/>
</dbReference>
<dbReference type="SUPFAM" id="SSF102114">
    <property type="entry name" value="Radical SAM enzymes"/>
    <property type="match status" value="1"/>
</dbReference>
<dbReference type="InterPro" id="IPR023404">
    <property type="entry name" value="rSAM_horseshoe"/>
</dbReference>
<sequence length="874" mass="98795">MSHLATLLEAEVFARVEKPSRYLGCEWNTVHKELAEVDVRMALAFPDLYDLGLSNLGLLILYSILNRQPDVWAERAYMPAPDLEAQLTARGLPLFSLESKTPLRHFDAIGFTLQYELSYSNILQMLKLSGIPLRAAQRDADMPLIIAGGPGAFHPEPIADFFDAFVIGDGEDVVLELVQALREIKGQDRDAQLKRLGEIAGIYVPALYPLKRTAHGEWIPDTQHHVILKRSVASLDDTPFPTDYIVPFTHQVHDRVSLEVLRGCTQGCRFCQAGMLYRPVRERSLETLASVTRETIANTGYEEMSLSSLSTCDYSQVRGLVDQAVSLGMPENVSISLPSLRLDSFSVDLADMVASMRKTGLTFAPEAASPRMRAVIDKWIPDEELIEVTGQVFARGWDVVKLYFMIGLPTENDEDVLAISDLAKRVLQHGRKYNKKARVNLGVSTFVPKPFTPFQWDAQISIEETHAKHQLLQDNMKRFGLKFGRHDAQMSYLEGVFARGDRQVGRLLEAAHELGCKFDGWGEHFHFQRWIEAAEQTGIDMDAYNRKRDLKEELPWDHIDCMVDKQYFVDEYWRSRLALLAEDCRQVKCHQCGVIDDDKDGCLTMLRTSREGQKKEESWQRQSSPERPQTTAVQKIRFRFVKQGAMRFLSHLETMRALTRALRRAEMPVQHSQGFHPQPLMNFATALPVGVESTAEYGDVTLFAPVDPDDFQARLNAVLPEQLRILDAAAVPLKATSLMSEPLAAQYSVDVPVALLPKDGTPLPSRVRDLLARDDIPVQRWHKKGPRQVNIRPGMVRLSVMPVVGDTVTFDMFLREDAEAKAKPQEVMAALLALQEKDVFPSLHIYKHEAFVRADTDFIPVIKRYAPEAQEVHA</sequence>
<evidence type="ECO:0000259" key="1">
    <source>
        <dbReference type="PROSITE" id="PS51918"/>
    </source>
</evidence>
<dbReference type="PROSITE" id="PS51918">
    <property type="entry name" value="RADICAL_SAM"/>
    <property type="match status" value="1"/>
</dbReference>
<dbReference type="PANTHER" id="PTHR42731:SF1">
    <property type="entry name" value="RADICAL SAM DOMAIN PROTEIN"/>
    <property type="match status" value="1"/>
</dbReference>
<reference evidence="2 3" key="1">
    <citation type="journal article" date="2014" name="Nature">
        <title>An environmental bacterial taxon with a large and distinct metabolic repertoire.</title>
        <authorList>
            <person name="Wilson M.C."/>
            <person name="Mori T."/>
            <person name="Ruckert C."/>
            <person name="Uria A.R."/>
            <person name="Helf M.J."/>
            <person name="Takada K."/>
            <person name="Gernert C."/>
            <person name="Steffens U.A."/>
            <person name="Heycke N."/>
            <person name="Schmitt S."/>
            <person name="Rinke C."/>
            <person name="Helfrich E.J."/>
            <person name="Brachmann A.O."/>
            <person name="Gurgui C."/>
            <person name="Wakimoto T."/>
            <person name="Kracht M."/>
            <person name="Crusemann M."/>
            <person name="Hentschel U."/>
            <person name="Abe I."/>
            <person name="Matsunaga S."/>
            <person name="Kalinowski J."/>
            <person name="Takeyama H."/>
            <person name="Piel J."/>
        </authorList>
    </citation>
    <scope>NUCLEOTIDE SEQUENCE [LARGE SCALE GENOMIC DNA]</scope>
    <source>
        <strain evidence="3">TSY1</strain>
    </source>
</reference>
<dbReference type="SFLD" id="SFLDG01082">
    <property type="entry name" value="B12-binding_domain_containing"/>
    <property type="match status" value="1"/>
</dbReference>
<dbReference type="PATRIC" id="fig|1429438.4.peg.1080"/>
<dbReference type="InterPro" id="IPR023862">
    <property type="entry name" value="CHP03960_rSAM"/>
</dbReference>